<feature type="transmembrane region" description="Helical" evidence="1">
    <location>
        <begin position="37"/>
        <end position="61"/>
    </location>
</feature>
<reference evidence="2 3" key="1">
    <citation type="submission" date="2024-08" db="EMBL/GenBank/DDBJ databases">
        <title>Gnathostoma spinigerum genome.</title>
        <authorList>
            <person name="Gonzalez-Bertolin B."/>
            <person name="Monzon S."/>
            <person name="Zaballos A."/>
            <person name="Jimenez P."/>
            <person name="Dekumyoy P."/>
            <person name="Varona S."/>
            <person name="Cuesta I."/>
            <person name="Sumanam S."/>
            <person name="Adisakwattana P."/>
            <person name="Gasser R.B."/>
            <person name="Hernandez-Gonzalez A."/>
            <person name="Young N.D."/>
            <person name="Perteguer M.J."/>
        </authorList>
    </citation>
    <scope>NUCLEOTIDE SEQUENCE [LARGE SCALE GENOMIC DNA]</scope>
    <source>
        <strain evidence="2">AL3</strain>
        <tissue evidence="2">Liver</tissue>
    </source>
</reference>
<keyword evidence="1" id="KW-1133">Transmembrane helix</keyword>
<feature type="transmembrane region" description="Helical" evidence="1">
    <location>
        <begin position="12"/>
        <end position="31"/>
    </location>
</feature>
<keyword evidence="1" id="KW-0472">Membrane</keyword>
<dbReference type="Proteomes" id="UP001608902">
    <property type="component" value="Unassembled WGS sequence"/>
</dbReference>
<comment type="caution">
    <text evidence="2">The sequence shown here is derived from an EMBL/GenBank/DDBJ whole genome shotgun (WGS) entry which is preliminary data.</text>
</comment>
<dbReference type="AlphaFoldDB" id="A0ABD6EDR3"/>
<organism evidence="2 3">
    <name type="scientific">Gnathostoma spinigerum</name>
    <dbReference type="NCBI Taxonomy" id="75299"/>
    <lineage>
        <taxon>Eukaryota</taxon>
        <taxon>Metazoa</taxon>
        <taxon>Ecdysozoa</taxon>
        <taxon>Nematoda</taxon>
        <taxon>Chromadorea</taxon>
        <taxon>Rhabditida</taxon>
        <taxon>Spirurina</taxon>
        <taxon>Gnathostomatomorpha</taxon>
        <taxon>Gnathostomatoidea</taxon>
        <taxon>Gnathostomatidae</taxon>
        <taxon>Gnathostoma</taxon>
    </lineage>
</organism>
<keyword evidence="1" id="KW-0812">Transmembrane</keyword>
<proteinExistence type="predicted"/>
<protein>
    <recommendedName>
        <fullName evidence="4">NADH dehydrogenase subunit 4L</fullName>
    </recommendedName>
</protein>
<evidence type="ECO:0000313" key="3">
    <source>
        <dbReference type="Proteomes" id="UP001608902"/>
    </source>
</evidence>
<name>A0ABD6EDR3_9BILA</name>
<evidence type="ECO:0000313" key="2">
    <source>
        <dbReference type="EMBL" id="MFH4977770.1"/>
    </source>
</evidence>
<evidence type="ECO:0008006" key="4">
    <source>
        <dbReference type="Google" id="ProtNLM"/>
    </source>
</evidence>
<dbReference type="EMBL" id="JBGFUD010002596">
    <property type="protein sequence ID" value="MFH4977770.1"/>
    <property type="molecule type" value="Genomic_DNA"/>
</dbReference>
<sequence>MFCCPFSSMKSFIIDVLSEILCLMLWLKLLSSAALPFITVTIIIITAVTLIIATSITIIYYRGRESATVAGAANNIRYRRRYRYRRRH</sequence>
<gene>
    <name evidence="2" type="ORF">AB6A40_004479</name>
</gene>
<keyword evidence="3" id="KW-1185">Reference proteome</keyword>
<evidence type="ECO:0000256" key="1">
    <source>
        <dbReference type="SAM" id="Phobius"/>
    </source>
</evidence>
<accession>A0ABD6EDR3</accession>